<evidence type="ECO:0000256" key="1">
    <source>
        <dbReference type="SAM" id="MobiDB-lite"/>
    </source>
</evidence>
<keyword evidence="2" id="KW-1185">Reference proteome</keyword>
<dbReference type="GeneID" id="106750257"/>
<feature type="region of interest" description="Disordered" evidence="1">
    <location>
        <begin position="258"/>
        <end position="339"/>
    </location>
</feature>
<reference evidence="3" key="1">
    <citation type="submission" date="2025-08" db="UniProtKB">
        <authorList>
            <consortium name="RefSeq"/>
        </authorList>
    </citation>
    <scope>IDENTIFICATION</scope>
</reference>
<gene>
    <name evidence="3" type="primary">LOC106750257</name>
</gene>
<feature type="compositionally biased region" description="Basic residues" evidence="1">
    <location>
        <begin position="288"/>
        <end position="303"/>
    </location>
</feature>
<name>A0A6P3Y7D3_DINQU</name>
<proteinExistence type="predicted"/>
<accession>A0A6P3Y7D3</accession>
<dbReference type="KEGG" id="dqu:106750257"/>
<dbReference type="AlphaFoldDB" id="A0A6P3Y7D3"/>
<evidence type="ECO:0000313" key="2">
    <source>
        <dbReference type="Proteomes" id="UP000515204"/>
    </source>
</evidence>
<evidence type="ECO:0000313" key="3">
    <source>
        <dbReference type="RefSeq" id="XP_014485947.1"/>
    </source>
</evidence>
<sequence length="339" mass="38949">MGARVGMKPPSVAQTVTLTSFAFFLSSELNPASGAPASSLRLAANSYSMEPWLQPCGTPVAATLKKMPQRHSVHRTLKRVKTQLRVAQNHFRKDLKDMHVVYSKVYKVLKEQYKMNWLPEKQLEWYHKELWCLEKGKKAERALPRLHDALQRFAITFHHLRDYHLKSNINVDLTMDRRNKIVEGMYNEILRMLCEVETAILNLGLQLPTTHAAHIVTESLNWAKEGDLTLMLIQDWGVLRLYQNFLKDWTAAFRNATATGPGTCDPNTVKPLNFKKNAKKRAGEKSGKRTTKQKKQRPTRKHPLAPGRNSSLPQRPRKGPPRDRLTRNKQKKPALMYSN</sequence>
<organism evidence="2 3">
    <name type="scientific">Dinoponera quadriceps</name>
    <name type="common">South American ant</name>
    <dbReference type="NCBI Taxonomy" id="609295"/>
    <lineage>
        <taxon>Eukaryota</taxon>
        <taxon>Metazoa</taxon>
        <taxon>Ecdysozoa</taxon>
        <taxon>Arthropoda</taxon>
        <taxon>Hexapoda</taxon>
        <taxon>Insecta</taxon>
        <taxon>Pterygota</taxon>
        <taxon>Neoptera</taxon>
        <taxon>Endopterygota</taxon>
        <taxon>Hymenoptera</taxon>
        <taxon>Apocrita</taxon>
        <taxon>Aculeata</taxon>
        <taxon>Formicoidea</taxon>
        <taxon>Formicidae</taxon>
        <taxon>Ponerinae</taxon>
        <taxon>Ponerini</taxon>
        <taxon>Dinoponera</taxon>
    </lineage>
</organism>
<dbReference type="Proteomes" id="UP000515204">
    <property type="component" value="Unplaced"/>
</dbReference>
<protein>
    <submittedName>
        <fullName evidence="3">Uncharacterized protein LOC106750257</fullName>
    </submittedName>
</protein>
<dbReference type="OrthoDB" id="8194193at2759"/>
<dbReference type="RefSeq" id="XP_014485947.1">
    <property type="nucleotide sequence ID" value="XM_014630461.1"/>
</dbReference>